<dbReference type="AlphaFoldDB" id="A0AAX2ZNW9"/>
<dbReference type="FunFam" id="3.40.50.300:FF:000016">
    <property type="entry name" value="Oligopeptide ABC transporter ATP-binding component"/>
    <property type="match status" value="1"/>
</dbReference>
<dbReference type="EMBL" id="CP081135">
    <property type="protein sequence ID" value="UEL49864.1"/>
    <property type="molecule type" value="Genomic_DNA"/>
</dbReference>
<dbReference type="PANTHER" id="PTHR43776">
    <property type="entry name" value="TRANSPORT ATP-BINDING PROTEIN"/>
    <property type="match status" value="1"/>
</dbReference>
<dbReference type="Gene3D" id="3.40.50.300">
    <property type="entry name" value="P-loop containing nucleotide triphosphate hydrolases"/>
    <property type="match status" value="1"/>
</dbReference>
<dbReference type="CDD" id="cd03257">
    <property type="entry name" value="ABC_NikE_OppD_transporters"/>
    <property type="match status" value="1"/>
</dbReference>
<dbReference type="InterPro" id="IPR050319">
    <property type="entry name" value="ABC_transp_ATP-bind"/>
</dbReference>
<evidence type="ECO:0000313" key="7">
    <source>
        <dbReference type="Proteomes" id="UP001198983"/>
    </source>
</evidence>
<name>A0AAX2ZNW9_9FIRM</name>
<keyword evidence="3" id="KW-0547">Nucleotide-binding</keyword>
<dbReference type="NCBIfam" id="TIGR01727">
    <property type="entry name" value="oligo_HPY"/>
    <property type="match status" value="1"/>
</dbReference>
<evidence type="ECO:0000256" key="3">
    <source>
        <dbReference type="ARBA" id="ARBA00022741"/>
    </source>
</evidence>
<dbReference type="PROSITE" id="PS00211">
    <property type="entry name" value="ABC_TRANSPORTER_1"/>
    <property type="match status" value="1"/>
</dbReference>
<keyword evidence="2" id="KW-0813">Transport</keyword>
<reference evidence="6 7" key="1">
    <citation type="journal article" date="2023" name="Int. J. Syst. Evol. Microbiol.">
        <title>Terrisporobacter hibernicus sp. nov., isolated from bovine faeces in Northern Ireland.</title>
        <authorList>
            <person name="Mitchell M."/>
            <person name="Nguyen S.V."/>
            <person name="Connor M."/>
            <person name="Fairley D.J."/>
            <person name="Donoghue O."/>
            <person name="Marshall H."/>
            <person name="Koolman L."/>
            <person name="McMullan G."/>
            <person name="Schaffer K.E."/>
            <person name="McGrath J.W."/>
            <person name="Fanning S."/>
        </authorList>
    </citation>
    <scope>NUCLEOTIDE SEQUENCE [LARGE SCALE GENOMIC DNA]</scope>
    <source>
        <strain evidence="6 7">MCA3</strain>
    </source>
</reference>
<gene>
    <name evidence="6" type="ORF">JW646_19060</name>
</gene>
<evidence type="ECO:0000256" key="1">
    <source>
        <dbReference type="ARBA" id="ARBA00005417"/>
    </source>
</evidence>
<organism evidence="6 7">
    <name type="scientific">Terrisporobacter hibernicus</name>
    <dbReference type="NCBI Taxonomy" id="2813371"/>
    <lineage>
        <taxon>Bacteria</taxon>
        <taxon>Bacillati</taxon>
        <taxon>Bacillota</taxon>
        <taxon>Clostridia</taxon>
        <taxon>Peptostreptococcales</taxon>
        <taxon>Peptostreptococcaceae</taxon>
        <taxon>Terrisporobacter</taxon>
    </lineage>
</organism>
<dbReference type="InterPro" id="IPR003439">
    <property type="entry name" value="ABC_transporter-like_ATP-bd"/>
</dbReference>
<dbReference type="GO" id="GO:0015833">
    <property type="term" value="P:peptide transport"/>
    <property type="evidence" value="ECO:0007669"/>
    <property type="project" value="InterPro"/>
</dbReference>
<dbReference type="GO" id="GO:0005524">
    <property type="term" value="F:ATP binding"/>
    <property type="evidence" value="ECO:0007669"/>
    <property type="project" value="UniProtKB-KW"/>
</dbReference>
<sequence length="312" mass="35986">MVNVLKVEKLKKIFIKDKNQFVAVNNIDLEIKKGQCVGLVGESGCGKSTVAKIITNLEKSTEGNIFINNLNLKEFNSRNKKELYKEIQMIFQDPMDSFNPRIKLGNSIGEIKINLGYDKREVKKEVIDLLEQVGLREDYYHRYPKEVSGGECQRAAIARALLIKPKLLVCDEATSALDVSIQGQIINLLTYLQKKTNISFLFISHDLALVQNFCDKIYVMYEGEIVEKGSRDQIINNPKHPYTKLLLSSNFTILEDNKYNMEEFYEMNMETEKTSNGCKFYERCPFRLELCKESTPRLKNLQEEHFATCHIV</sequence>
<dbReference type="Proteomes" id="UP001198983">
    <property type="component" value="Chromosome"/>
</dbReference>
<dbReference type="GO" id="GO:0055085">
    <property type="term" value="P:transmembrane transport"/>
    <property type="evidence" value="ECO:0007669"/>
    <property type="project" value="UniProtKB-ARBA"/>
</dbReference>
<accession>A0AAX2ZNW9</accession>
<keyword evidence="4 6" id="KW-0067">ATP-binding</keyword>
<dbReference type="SUPFAM" id="SSF52540">
    <property type="entry name" value="P-loop containing nucleoside triphosphate hydrolases"/>
    <property type="match status" value="1"/>
</dbReference>
<dbReference type="InterPro" id="IPR003593">
    <property type="entry name" value="AAA+_ATPase"/>
</dbReference>
<proteinExistence type="inferred from homology"/>
<dbReference type="InterPro" id="IPR013563">
    <property type="entry name" value="Oligopep_ABC_C"/>
</dbReference>
<dbReference type="PROSITE" id="PS50893">
    <property type="entry name" value="ABC_TRANSPORTER_2"/>
    <property type="match status" value="1"/>
</dbReference>
<comment type="similarity">
    <text evidence="1">Belongs to the ABC transporter superfamily.</text>
</comment>
<dbReference type="GO" id="GO:0016887">
    <property type="term" value="F:ATP hydrolysis activity"/>
    <property type="evidence" value="ECO:0007669"/>
    <property type="project" value="InterPro"/>
</dbReference>
<evidence type="ECO:0000259" key="5">
    <source>
        <dbReference type="PROSITE" id="PS50893"/>
    </source>
</evidence>
<keyword evidence="7" id="KW-1185">Reference proteome</keyword>
<evidence type="ECO:0000256" key="2">
    <source>
        <dbReference type="ARBA" id="ARBA00022448"/>
    </source>
</evidence>
<feature type="domain" description="ABC transporter" evidence="5">
    <location>
        <begin position="5"/>
        <end position="247"/>
    </location>
</feature>
<evidence type="ECO:0000256" key="4">
    <source>
        <dbReference type="ARBA" id="ARBA00022840"/>
    </source>
</evidence>
<dbReference type="Pfam" id="PF08352">
    <property type="entry name" value="oligo_HPY"/>
    <property type="match status" value="1"/>
</dbReference>
<dbReference type="InterPro" id="IPR017871">
    <property type="entry name" value="ABC_transporter-like_CS"/>
</dbReference>
<dbReference type="Pfam" id="PF00005">
    <property type="entry name" value="ABC_tran"/>
    <property type="match status" value="1"/>
</dbReference>
<dbReference type="InterPro" id="IPR027417">
    <property type="entry name" value="P-loop_NTPase"/>
</dbReference>
<dbReference type="KEGG" id="tem:JW646_19060"/>
<dbReference type="SMART" id="SM00382">
    <property type="entry name" value="AAA"/>
    <property type="match status" value="1"/>
</dbReference>
<evidence type="ECO:0000313" key="6">
    <source>
        <dbReference type="EMBL" id="UEL49864.1"/>
    </source>
</evidence>
<protein>
    <submittedName>
        <fullName evidence="6">ABC transporter ATP-binding protein</fullName>
    </submittedName>
</protein>